<evidence type="ECO:0000256" key="3">
    <source>
        <dbReference type="ARBA" id="ARBA00022737"/>
    </source>
</evidence>
<dbReference type="PANTHER" id="PTHR22652:SF0">
    <property type="entry name" value="NUCLEOPORIN NUP43"/>
    <property type="match status" value="1"/>
</dbReference>
<reference evidence="5 6" key="2">
    <citation type="submission" date="2020-07" db="EMBL/GenBank/DDBJ databases">
        <title>Genome assembly of wild tea tree DASZ reveals pedigree and selection history of tea varieties.</title>
        <authorList>
            <person name="Zhang W."/>
        </authorList>
    </citation>
    <scope>NUCLEOTIDE SEQUENCE [LARGE SCALE GENOMIC DNA]</scope>
    <source>
        <strain evidence="6">cv. G240</strain>
        <tissue evidence="5">Leaf</tissue>
    </source>
</reference>
<dbReference type="AlphaFoldDB" id="A0A7J7HWC8"/>
<evidence type="ECO:0000256" key="1">
    <source>
        <dbReference type="ARBA" id="ARBA00004123"/>
    </source>
</evidence>
<evidence type="ECO:0000313" key="5">
    <source>
        <dbReference type="EMBL" id="KAF5956727.1"/>
    </source>
</evidence>
<dbReference type="Proteomes" id="UP000593564">
    <property type="component" value="Unassembled WGS sequence"/>
</dbReference>
<dbReference type="GO" id="GO:0031080">
    <property type="term" value="C:nuclear pore outer ring"/>
    <property type="evidence" value="ECO:0007669"/>
    <property type="project" value="TreeGrafter"/>
</dbReference>
<evidence type="ECO:0000256" key="4">
    <source>
        <dbReference type="ARBA" id="ARBA00023242"/>
    </source>
</evidence>
<sequence length="208" mass="23307">MEGLNHRLDILSSTHPRCIRLRFQLLRHRNTLSNPIKPLKPNSPILVVLTLKNFLPQSLSNPPQIPYHRSTFFGSLHVLLADSVNAAIESEVSVPENTFHVGTISCIDVQENRSECVSVGEDGRVNLVSVGNSNLSHRRFFDSNGLVSYTAAKWASPMEFAMGGLSGGIRESLEDQLLSSMSHDTIVYDTFYFPTLSTWLRTWPNLQQ</sequence>
<evidence type="ECO:0000256" key="2">
    <source>
        <dbReference type="ARBA" id="ARBA00022574"/>
    </source>
</evidence>
<comment type="caution">
    <text evidence="5">The sequence shown here is derived from an EMBL/GenBank/DDBJ whole genome shotgun (WGS) entry which is preliminary data.</text>
</comment>
<dbReference type="PANTHER" id="PTHR22652">
    <property type="entry name" value="NUCLEOPORIN NUP43"/>
    <property type="match status" value="1"/>
</dbReference>
<keyword evidence="4" id="KW-0539">Nucleus</keyword>
<name>A0A7J7HWC8_CAMSI</name>
<keyword evidence="3" id="KW-0677">Repeat</keyword>
<keyword evidence="6" id="KW-1185">Reference proteome</keyword>
<dbReference type="EMBL" id="JACBKZ010000002">
    <property type="protein sequence ID" value="KAF5956727.1"/>
    <property type="molecule type" value="Genomic_DNA"/>
</dbReference>
<evidence type="ECO:0000313" key="6">
    <source>
        <dbReference type="Proteomes" id="UP000593564"/>
    </source>
</evidence>
<proteinExistence type="predicted"/>
<protein>
    <submittedName>
        <fullName evidence="5">Uncharacterized protein</fullName>
    </submittedName>
</protein>
<gene>
    <name evidence="5" type="ORF">HYC85_003952</name>
</gene>
<comment type="subcellular location">
    <subcellularLocation>
        <location evidence="1">Nucleus</location>
    </subcellularLocation>
</comment>
<keyword evidence="2" id="KW-0853">WD repeat</keyword>
<organism evidence="5 6">
    <name type="scientific">Camellia sinensis</name>
    <name type="common">Tea plant</name>
    <name type="synonym">Thea sinensis</name>
    <dbReference type="NCBI Taxonomy" id="4442"/>
    <lineage>
        <taxon>Eukaryota</taxon>
        <taxon>Viridiplantae</taxon>
        <taxon>Streptophyta</taxon>
        <taxon>Embryophyta</taxon>
        <taxon>Tracheophyta</taxon>
        <taxon>Spermatophyta</taxon>
        <taxon>Magnoliopsida</taxon>
        <taxon>eudicotyledons</taxon>
        <taxon>Gunneridae</taxon>
        <taxon>Pentapetalae</taxon>
        <taxon>asterids</taxon>
        <taxon>Ericales</taxon>
        <taxon>Theaceae</taxon>
        <taxon>Camellia</taxon>
    </lineage>
</organism>
<accession>A0A7J7HWC8</accession>
<reference evidence="6" key="1">
    <citation type="journal article" date="2020" name="Nat. Commun.">
        <title>Genome assembly of wild tea tree DASZ reveals pedigree and selection history of tea varieties.</title>
        <authorList>
            <person name="Zhang W."/>
            <person name="Zhang Y."/>
            <person name="Qiu H."/>
            <person name="Guo Y."/>
            <person name="Wan H."/>
            <person name="Zhang X."/>
            <person name="Scossa F."/>
            <person name="Alseekh S."/>
            <person name="Zhang Q."/>
            <person name="Wang P."/>
            <person name="Xu L."/>
            <person name="Schmidt M.H."/>
            <person name="Jia X."/>
            <person name="Li D."/>
            <person name="Zhu A."/>
            <person name="Guo F."/>
            <person name="Chen W."/>
            <person name="Ni D."/>
            <person name="Usadel B."/>
            <person name="Fernie A.R."/>
            <person name="Wen W."/>
        </authorList>
    </citation>
    <scope>NUCLEOTIDE SEQUENCE [LARGE SCALE GENOMIC DNA]</scope>
    <source>
        <strain evidence="6">cv. G240</strain>
    </source>
</reference>